<dbReference type="Proteomes" id="UP000290253">
    <property type="component" value="Unassembled WGS sequence"/>
</dbReference>
<dbReference type="AlphaFoldDB" id="A0A4Q1SL32"/>
<name>A0A4Q1SL32_9BACT</name>
<dbReference type="Gene3D" id="1.20.144.10">
    <property type="entry name" value="Phosphatidic acid phosphatase type 2/haloperoxidase"/>
    <property type="match status" value="1"/>
</dbReference>
<feature type="domain" description="Phosphatidic acid phosphatase type 2/haloperoxidase" evidence="1">
    <location>
        <begin position="183"/>
        <end position="279"/>
    </location>
</feature>
<dbReference type="GO" id="GO:0030288">
    <property type="term" value="C:outer membrane-bounded periplasmic space"/>
    <property type="evidence" value="ECO:0007669"/>
    <property type="project" value="InterPro"/>
</dbReference>
<evidence type="ECO:0000313" key="2">
    <source>
        <dbReference type="EMBL" id="RXS98177.1"/>
    </source>
</evidence>
<accession>A0A4Q1SL32</accession>
<dbReference type="GO" id="GO:0003993">
    <property type="term" value="F:acid phosphatase activity"/>
    <property type="evidence" value="ECO:0007669"/>
    <property type="project" value="InterPro"/>
</dbReference>
<gene>
    <name evidence="2" type="ORF">ESZ00_05760</name>
</gene>
<dbReference type="PRINTS" id="PR00483">
    <property type="entry name" value="BACPHPHTASE"/>
</dbReference>
<dbReference type="OrthoDB" id="9805301at2"/>
<comment type="caution">
    <text evidence="2">The sequence shown here is derived from an EMBL/GenBank/DDBJ whole genome shotgun (WGS) entry which is preliminary data.</text>
</comment>
<organism evidence="2 3">
    <name type="scientific">Silvibacterium dinghuense</name>
    <dbReference type="NCBI Taxonomy" id="1560006"/>
    <lineage>
        <taxon>Bacteria</taxon>
        <taxon>Pseudomonadati</taxon>
        <taxon>Acidobacteriota</taxon>
        <taxon>Terriglobia</taxon>
        <taxon>Terriglobales</taxon>
        <taxon>Acidobacteriaceae</taxon>
        <taxon>Silvibacterium</taxon>
    </lineage>
</organism>
<proteinExistence type="predicted"/>
<dbReference type="InterPro" id="IPR036938">
    <property type="entry name" value="PAP2/HPO_sf"/>
</dbReference>
<dbReference type="InterPro" id="IPR000326">
    <property type="entry name" value="PAP2/HPO"/>
</dbReference>
<evidence type="ECO:0000313" key="3">
    <source>
        <dbReference type="Proteomes" id="UP000290253"/>
    </source>
</evidence>
<keyword evidence="3" id="KW-1185">Reference proteome</keyword>
<protein>
    <submittedName>
        <fullName evidence="2">Phosphatase PAP2 family protein</fullName>
    </submittedName>
</protein>
<dbReference type="EMBL" id="SDMK01000001">
    <property type="protein sequence ID" value="RXS98177.1"/>
    <property type="molecule type" value="Genomic_DNA"/>
</dbReference>
<dbReference type="SUPFAM" id="SSF48317">
    <property type="entry name" value="Acid phosphatase/Vanadium-dependent haloperoxidase"/>
    <property type="match status" value="1"/>
</dbReference>
<reference evidence="2 3" key="1">
    <citation type="journal article" date="2016" name="Int. J. Syst. Evol. Microbiol.">
        <title>Acidipila dinghuensis sp. nov., an acidobacterium isolated from forest soil.</title>
        <authorList>
            <person name="Jiang Y.W."/>
            <person name="Wang J."/>
            <person name="Chen M.H."/>
            <person name="Lv Y.Y."/>
            <person name="Qiu L.H."/>
        </authorList>
    </citation>
    <scope>NUCLEOTIDE SEQUENCE [LARGE SCALE GENOMIC DNA]</scope>
    <source>
        <strain evidence="2 3">DHOF10</strain>
    </source>
</reference>
<dbReference type="Pfam" id="PF01569">
    <property type="entry name" value="PAP2"/>
    <property type="match status" value="1"/>
</dbReference>
<evidence type="ECO:0000259" key="1">
    <source>
        <dbReference type="Pfam" id="PF01569"/>
    </source>
</evidence>
<dbReference type="InterPro" id="IPR001011">
    <property type="entry name" value="Acid_Pase_classA_bac"/>
</dbReference>
<sequence length="438" mass="46175">MTAPAAAPAPSKATLEDLRGLAPVSALSNSEAGQAALAGNLTTTGDIQTGEIRQPTLLPFASQQQLALADVFAPGHNLGQLADGLGTTLGAAYLTRFHPIDREHATPLPPAVARLVDFAVATTGYHSNAAKFFFGNGTTDGKTPISPEAQAIYTEVHGSPDPFGRAYHLAAGSPGSDPYGDSRPFQTEPVFTHYMSIDYFHDPATNDTYNRGPLMDLTGNPSYPSGHTTYGYTGSLLLALLVPSRYQQMVARGAEYGNDRIIVGAHYAMDVLGGRALALHDMAHLLANDPAYVKDSPSKKMEPIGDFQAALKAARAELAPILETACGDRIDSCAAQDISRFSHPAADSAFYESTQNYNIAIAHPETVNKIEDVGKLAPEAGYLLTAAFPGLSLEEADRILTETEGPGGGFLDDGSSFGVYSRIDLYAAAGVAAQRTSK</sequence>